<proteinExistence type="predicted"/>
<organism evidence="1 2">
    <name type="scientific">Anabarilius grahami</name>
    <name type="common">Kanglang fish</name>
    <name type="synonym">Barilius grahami</name>
    <dbReference type="NCBI Taxonomy" id="495550"/>
    <lineage>
        <taxon>Eukaryota</taxon>
        <taxon>Metazoa</taxon>
        <taxon>Chordata</taxon>
        <taxon>Craniata</taxon>
        <taxon>Vertebrata</taxon>
        <taxon>Euteleostomi</taxon>
        <taxon>Actinopterygii</taxon>
        <taxon>Neopterygii</taxon>
        <taxon>Teleostei</taxon>
        <taxon>Ostariophysi</taxon>
        <taxon>Cypriniformes</taxon>
        <taxon>Xenocyprididae</taxon>
        <taxon>Xenocypridinae</taxon>
        <taxon>Xenocypridinae incertae sedis</taxon>
        <taxon>Anabarilius</taxon>
    </lineage>
</organism>
<name>A0A3N0Z180_ANAGA</name>
<keyword evidence="2" id="KW-1185">Reference proteome</keyword>
<comment type="caution">
    <text evidence="1">The sequence shown here is derived from an EMBL/GenBank/DDBJ whole genome shotgun (WGS) entry which is preliminary data.</text>
</comment>
<reference evidence="1 2" key="1">
    <citation type="submission" date="2018-10" db="EMBL/GenBank/DDBJ databases">
        <title>Genome assembly for a Yunnan-Guizhou Plateau 3E fish, Anabarilius grahami (Regan), and its evolutionary and genetic applications.</title>
        <authorList>
            <person name="Jiang W."/>
        </authorList>
    </citation>
    <scope>NUCLEOTIDE SEQUENCE [LARGE SCALE GENOMIC DNA]</scope>
    <source>
        <strain evidence="1">AG-KIZ</strain>
        <tissue evidence="1">Muscle</tissue>
    </source>
</reference>
<dbReference type="EMBL" id="RJVU01017312">
    <property type="protein sequence ID" value="ROL52200.1"/>
    <property type="molecule type" value="Genomic_DNA"/>
</dbReference>
<evidence type="ECO:0000313" key="2">
    <source>
        <dbReference type="Proteomes" id="UP000281406"/>
    </source>
</evidence>
<dbReference type="AlphaFoldDB" id="A0A3N0Z180"/>
<gene>
    <name evidence="1" type="ORF">DPX16_6077</name>
</gene>
<dbReference type="Proteomes" id="UP000281406">
    <property type="component" value="Unassembled WGS sequence"/>
</dbReference>
<evidence type="ECO:0000313" key="1">
    <source>
        <dbReference type="EMBL" id="ROL52200.1"/>
    </source>
</evidence>
<protein>
    <submittedName>
        <fullName evidence="1">Uncharacterized protein</fullName>
    </submittedName>
</protein>
<sequence length="192" mass="21117">MCWEFSDFCDVRQLADGRFSRGPRSATGGQATWRRKKQLFGRQCRHRSLPRRRAGWRILGFVLFLFRRWLSGVQRYPQLHKKGPNLPGPKRVCLAVSDALSRHSQPPLTSLAGGSVNVEAAPSVPSHIHPVTSPDPTSGRTAIRVGSLCSTSLPHACPEVSAEIESTRSSIVKASSTRQPVAQFLNKPSIPA</sequence>
<accession>A0A3N0Z180</accession>